<dbReference type="EMBL" id="BGZK01001365">
    <property type="protein sequence ID" value="GBP78297.1"/>
    <property type="molecule type" value="Genomic_DNA"/>
</dbReference>
<evidence type="ECO:0000313" key="2">
    <source>
        <dbReference type="EMBL" id="GBP78297.1"/>
    </source>
</evidence>
<name>A0A4C1YVC9_EUMVA</name>
<evidence type="ECO:0000313" key="3">
    <source>
        <dbReference type="Proteomes" id="UP000299102"/>
    </source>
</evidence>
<sequence>MSHENGVDAKGTRSYDCYRCVKRLCTASTPHRGRHAAERPAAAQRWTACAADRARPVASYRVAGGGVRGTHATGIQQIERPTRRRGGRGGGRGEARRASEATGWARRFYRHRRI</sequence>
<accession>A0A4C1YVC9</accession>
<proteinExistence type="predicted"/>
<gene>
    <name evidence="2" type="ORF">EVAR_52351_1</name>
</gene>
<comment type="caution">
    <text evidence="2">The sequence shown here is derived from an EMBL/GenBank/DDBJ whole genome shotgun (WGS) entry which is preliminary data.</text>
</comment>
<protein>
    <submittedName>
        <fullName evidence="2">Uncharacterized protein</fullName>
    </submittedName>
</protein>
<evidence type="ECO:0000256" key="1">
    <source>
        <dbReference type="SAM" id="MobiDB-lite"/>
    </source>
</evidence>
<feature type="region of interest" description="Disordered" evidence="1">
    <location>
        <begin position="81"/>
        <end position="102"/>
    </location>
</feature>
<dbReference type="AlphaFoldDB" id="A0A4C1YVC9"/>
<reference evidence="2 3" key="1">
    <citation type="journal article" date="2019" name="Commun. Biol.">
        <title>The bagworm genome reveals a unique fibroin gene that provides high tensile strength.</title>
        <authorList>
            <person name="Kono N."/>
            <person name="Nakamura H."/>
            <person name="Ohtoshi R."/>
            <person name="Tomita M."/>
            <person name="Numata K."/>
            <person name="Arakawa K."/>
        </authorList>
    </citation>
    <scope>NUCLEOTIDE SEQUENCE [LARGE SCALE GENOMIC DNA]</scope>
</reference>
<keyword evidence="3" id="KW-1185">Reference proteome</keyword>
<dbReference type="Proteomes" id="UP000299102">
    <property type="component" value="Unassembled WGS sequence"/>
</dbReference>
<organism evidence="2 3">
    <name type="scientific">Eumeta variegata</name>
    <name type="common">Bagworm moth</name>
    <name type="synonym">Eumeta japonica</name>
    <dbReference type="NCBI Taxonomy" id="151549"/>
    <lineage>
        <taxon>Eukaryota</taxon>
        <taxon>Metazoa</taxon>
        <taxon>Ecdysozoa</taxon>
        <taxon>Arthropoda</taxon>
        <taxon>Hexapoda</taxon>
        <taxon>Insecta</taxon>
        <taxon>Pterygota</taxon>
        <taxon>Neoptera</taxon>
        <taxon>Endopterygota</taxon>
        <taxon>Lepidoptera</taxon>
        <taxon>Glossata</taxon>
        <taxon>Ditrysia</taxon>
        <taxon>Tineoidea</taxon>
        <taxon>Psychidae</taxon>
        <taxon>Oiketicinae</taxon>
        <taxon>Eumeta</taxon>
    </lineage>
</organism>